<evidence type="ECO:0000259" key="4">
    <source>
        <dbReference type="PROSITE" id="PS50009"/>
    </source>
</evidence>
<proteinExistence type="predicted"/>
<dbReference type="SUPFAM" id="SSF48366">
    <property type="entry name" value="Ras GEF"/>
    <property type="match status" value="1"/>
</dbReference>
<gene>
    <name evidence="5" type="ORF">P5673_006355</name>
</gene>
<protein>
    <submittedName>
        <fullName evidence="5">Ras guanine nucleotide exchange factor Y</fullName>
    </submittedName>
</protein>
<dbReference type="AlphaFoldDB" id="A0AAD9QXQ9"/>
<reference evidence="5" key="1">
    <citation type="journal article" date="2023" name="G3 (Bethesda)">
        <title>Whole genome assembly and annotation of the endangered Caribbean coral Acropora cervicornis.</title>
        <authorList>
            <person name="Selwyn J.D."/>
            <person name="Vollmer S.V."/>
        </authorList>
    </citation>
    <scope>NUCLEOTIDE SEQUENCE</scope>
    <source>
        <strain evidence="5">K2</strain>
    </source>
</reference>
<evidence type="ECO:0000256" key="2">
    <source>
        <dbReference type="PROSITE-ProRule" id="PRU00168"/>
    </source>
</evidence>
<comment type="caution">
    <text evidence="5">The sequence shown here is derived from an EMBL/GenBank/DDBJ whole genome shotgun (WGS) entry which is preliminary data.</text>
</comment>
<feature type="region of interest" description="Disordered" evidence="3">
    <location>
        <begin position="1018"/>
        <end position="1046"/>
    </location>
</feature>
<dbReference type="Gene3D" id="1.10.840.10">
    <property type="entry name" value="Ras guanine-nucleotide exchange factors catalytic domain"/>
    <property type="match status" value="1"/>
</dbReference>
<feature type="compositionally biased region" description="Polar residues" evidence="3">
    <location>
        <begin position="949"/>
        <end position="958"/>
    </location>
</feature>
<feature type="compositionally biased region" description="Low complexity" evidence="3">
    <location>
        <begin position="913"/>
        <end position="923"/>
    </location>
</feature>
<dbReference type="InterPro" id="IPR008937">
    <property type="entry name" value="Ras-like_GEF"/>
</dbReference>
<name>A0AAD9QXQ9_ACRCE</name>
<evidence type="ECO:0000256" key="3">
    <source>
        <dbReference type="SAM" id="MobiDB-lite"/>
    </source>
</evidence>
<evidence type="ECO:0000313" key="5">
    <source>
        <dbReference type="EMBL" id="KAK2569428.1"/>
    </source>
</evidence>
<dbReference type="GO" id="GO:0007265">
    <property type="term" value="P:Ras protein signal transduction"/>
    <property type="evidence" value="ECO:0007669"/>
    <property type="project" value="TreeGrafter"/>
</dbReference>
<dbReference type="InterPro" id="IPR036964">
    <property type="entry name" value="RASGEF_cat_dom_sf"/>
</dbReference>
<organism evidence="5 6">
    <name type="scientific">Acropora cervicornis</name>
    <name type="common">Staghorn coral</name>
    <dbReference type="NCBI Taxonomy" id="6130"/>
    <lineage>
        <taxon>Eukaryota</taxon>
        <taxon>Metazoa</taxon>
        <taxon>Cnidaria</taxon>
        <taxon>Anthozoa</taxon>
        <taxon>Hexacorallia</taxon>
        <taxon>Scleractinia</taxon>
        <taxon>Astrocoeniina</taxon>
        <taxon>Acroporidae</taxon>
        <taxon>Acropora</taxon>
    </lineage>
</organism>
<sequence>MASDVERSGWSALNNGTSPHVSPNGTSAIADGEVLIESEFLELNSQLHYSKTVHILLTDEFVFVKEMRDGRNSEASSLLQHDSEKTVSKFLRFEVAIEVFKGCAFTFKAKWSKDSPVWKTYELCGREEVWVKWLRSFNLEESQDLAMISSNISVGDSESDESSDDEEGDEVQMIPEYALTLSVDRTISTWSVSMLNPSKVRRFAITQHQALLPSLESSRNDSDLEDMFHNLNSGSIYRSNSHPSQSLGKPFRYPSLPSIADLGNVRLDADLRFNSRRTRVQSLADGFNREEENGDKNTVLSTLQQRVENLRALPSNLNFVRRGKGDEALWESLTTPKHHRKHSLYLAIGNEANRIPMPSDISTRCVRKSPVSRKQEIDKHDGKVLCSPHTKSRHSSLSPKRCSTRRSDSLPPNKKPELSCSVKSNPERESNSGTPCCSEFQDDMAVDLGEADQPPRKEKIKRFWSVLYKKRPKLRAQEIESDDSCKASDNTVRTNNGNVLSVQDSDSLNRVVVGGRRGGFSDNFAAVKTVALTMEESVTTFQNKQGLSSSDQTPVGKSNFSYSGSMRKKRLVKKILSPIFKSSPHEEEVSNQASSPVGEVPQNSDSSDEVLPDLSQRLVDIDALLFAREITLIDKELFIRIPWPELSNCGWMTKDKYKTSPNVMAMVEFFNRVALLAASQILSHDTVSGRARAISKVIQIADKCHLLGNYNSLKALLAGLQCTPVYRLKESWKEVPSRRKKKFRDLSILMGESDNFMLYRTELSNCLENGPCLPFLGNFLTEIAQTHTYLACIRKKLSQNGNASPGGQSGKIDNTGDNAVNKTPKRNGMSMDNGGTYRNRGTSLRGVRDSENVTPESKGHAKVKRTLSRSKLFRFASRSRDSESDLALNECGKRSPEVLDIPDGNFRKRLDSSTDSVITSSCSLNETSGPRSNSRPPRRPPLLRRLSETNHNGSSFSLKTPKRRLSETKSGESRRSFLKGLVRKTPSSQSVKEGKVSRQASSEKLTVSLGTLSVGENLNPGKSSVDRLAKSQSSPSVKEDALSNRLSSEAIRSPKFEVRHSSNNLSLGEDVTCDLQSG</sequence>
<dbReference type="EMBL" id="JARQWQ010000010">
    <property type="protein sequence ID" value="KAK2569428.1"/>
    <property type="molecule type" value="Genomic_DNA"/>
</dbReference>
<accession>A0AAD9QXQ9</accession>
<keyword evidence="6" id="KW-1185">Reference proteome</keyword>
<feature type="compositionally biased region" description="Polar residues" evidence="3">
    <location>
        <begin position="801"/>
        <end position="821"/>
    </location>
</feature>
<dbReference type="InterPro" id="IPR023578">
    <property type="entry name" value="Ras_GEF_dom_sf"/>
</dbReference>
<feature type="domain" description="Ras-GEF" evidence="4">
    <location>
        <begin position="622"/>
        <end position="856"/>
    </location>
</feature>
<dbReference type="Proteomes" id="UP001249851">
    <property type="component" value="Unassembled WGS sequence"/>
</dbReference>
<keyword evidence="1 2" id="KW-0344">Guanine-nucleotide releasing factor</keyword>
<feature type="region of interest" description="Disordered" evidence="3">
    <location>
        <begin position="583"/>
        <end position="609"/>
    </location>
</feature>
<dbReference type="GO" id="GO:0005085">
    <property type="term" value="F:guanyl-nucleotide exchange factor activity"/>
    <property type="evidence" value="ECO:0007669"/>
    <property type="project" value="UniProtKB-KW"/>
</dbReference>
<dbReference type="CDD" id="cd00155">
    <property type="entry name" value="RasGEF"/>
    <property type="match status" value="1"/>
</dbReference>
<dbReference type="Pfam" id="PF00617">
    <property type="entry name" value="RasGEF"/>
    <property type="match status" value="1"/>
</dbReference>
<feature type="region of interest" description="Disordered" evidence="3">
    <location>
        <begin position="356"/>
        <end position="436"/>
    </location>
</feature>
<dbReference type="SMART" id="SM00147">
    <property type="entry name" value="RasGEF"/>
    <property type="match status" value="1"/>
</dbReference>
<dbReference type="InterPro" id="IPR001895">
    <property type="entry name" value="RASGEF_cat_dom"/>
</dbReference>
<dbReference type="GO" id="GO:0005886">
    <property type="term" value="C:plasma membrane"/>
    <property type="evidence" value="ECO:0007669"/>
    <property type="project" value="TreeGrafter"/>
</dbReference>
<evidence type="ECO:0000313" key="6">
    <source>
        <dbReference type="Proteomes" id="UP001249851"/>
    </source>
</evidence>
<feature type="compositionally biased region" description="Basic and acidic residues" evidence="3">
    <location>
        <begin position="373"/>
        <end position="383"/>
    </location>
</feature>
<dbReference type="PANTHER" id="PTHR23113">
    <property type="entry name" value="GUANINE NUCLEOTIDE EXCHANGE FACTOR"/>
    <property type="match status" value="1"/>
</dbReference>
<evidence type="ECO:0000256" key="1">
    <source>
        <dbReference type="ARBA" id="ARBA00022658"/>
    </source>
</evidence>
<feature type="region of interest" description="Disordered" evidence="3">
    <location>
        <begin position="1"/>
        <end position="24"/>
    </location>
</feature>
<feature type="region of interest" description="Disordered" evidence="3">
    <location>
        <begin position="911"/>
        <end position="999"/>
    </location>
</feature>
<feature type="compositionally biased region" description="Polar residues" evidence="3">
    <location>
        <begin position="11"/>
        <end position="24"/>
    </location>
</feature>
<feature type="region of interest" description="Disordered" evidence="3">
    <location>
        <begin position="541"/>
        <end position="561"/>
    </location>
</feature>
<dbReference type="PROSITE" id="PS50009">
    <property type="entry name" value="RASGEF_CAT"/>
    <property type="match status" value="1"/>
</dbReference>
<feature type="compositionally biased region" description="Polar residues" evidence="3">
    <location>
        <begin position="590"/>
        <end position="605"/>
    </location>
</feature>
<reference evidence="5" key="2">
    <citation type="journal article" date="2023" name="Science">
        <title>Genomic signatures of disease resistance in endangered staghorn corals.</title>
        <authorList>
            <person name="Vollmer S.V."/>
            <person name="Selwyn J.D."/>
            <person name="Despard B.A."/>
            <person name="Roesel C.L."/>
        </authorList>
    </citation>
    <scope>NUCLEOTIDE SEQUENCE</scope>
    <source>
        <strain evidence="5">K2</strain>
    </source>
</reference>
<feature type="compositionally biased region" description="Basic and acidic residues" evidence="3">
    <location>
        <begin position="964"/>
        <end position="975"/>
    </location>
</feature>
<feature type="region of interest" description="Disordered" evidence="3">
    <location>
        <begin position="801"/>
        <end position="865"/>
    </location>
</feature>
<dbReference type="PANTHER" id="PTHR23113:SF368">
    <property type="entry name" value="CELL DIVISION CONTROL PROTEIN 25"/>
    <property type="match status" value="1"/>
</dbReference>